<keyword evidence="1" id="KW-0472">Membrane</keyword>
<reference evidence="2 3" key="1">
    <citation type="submission" date="2019-04" db="EMBL/GenBank/DDBJ databases">
        <title>Lewinella litorea sp. nov., isolated from a marine sand.</title>
        <authorList>
            <person name="Yoon J.-H."/>
        </authorList>
    </citation>
    <scope>NUCLEOTIDE SEQUENCE [LARGE SCALE GENOMIC DNA]</scope>
    <source>
        <strain evidence="2 3">HSMS-39</strain>
    </source>
</reference>
<keyword evidence="3" id="KW-1185">Reference proteome</keyword>
<dbReference type="Proteomes" id="UP000308528">
    <property type="component" value="Unassembled WGS sequence"/>
</dbReference>
<sequence>MKEKNYDRLRWALDQLPEYRPGDECWDAIHDGLDRSAGASERPLADRLPTYAPPAQVWNALSRDLERPPRLPHAVIRTTGLRLAALAAAVVVVLLAVVGLYLGNQGPEVSYAYHQEAAPVPVVADWDDDESSFNRAREVVRARNEPHLNNLGQELDELTSAREEVKAMLVAYGEDATIVRQLAEIERERDDVYRRIIVEL</sequence>
<comment type="caution">
    <text evidence="2">The sequence shown here is derived from an EMBL/GenBank/DDBJ whole genome shotgun (WGS) entry which is preliminary data.</text>
</comment>
<feature type="transmembrane region" description="Helical" evidence="1">
    <location>
        <begin position="80"/>
        <end position="102"/>
    </location>
</feature>
<dbReference type="AlphaFoldDB" id="A0A4S4NMQ8"/>
<evidence type="ECO:0000313" key="2">
    <source>
        <dbReference type="EMBL" id="THH40275.1"/>
    </source>
</evidence>
<dbReference type="EMBL" id="SRSF01000002">
    <property type="protein sequence ID" value="THH40275.1"/>
    <property type="molecule type" value="Genomic_DNA"/>
</dbReference>
<proteinExistence type="predicted"/>
<keyword evidence="1" id="KW-0812">Transmembrane</keyword>
<organism evidence="2 3">
    <name type="scientific">Neolewinella litorea</name>
    <dbReference type="NCBI Taxonomy" id="2562452"/>
    <lineage>
        <taxon>Bacteria</taxon>
        <taxon>Pseudomonadati</taxon>
        <taxon>Bacteroidota</taxon>
        <taxon>Saprospiria</taxon>
        <taxon>Saprospirales</taxon>
        <taxon>Lewinellaceae</taxon>
        <taxon>Neolewinella</taxon>
    </lineage>
</organism>
<dbReference type="RefSeq" id="WP_136457377.1">
    <property type="nucleotide sequence ID" value="NZ_SRSF01000002.1"/>
</dbReference>
<protein>
    <submittedName>
        <fullName evidence="2">Uncharacterized protein</fullName>
    </submittedName>
</protein>
<name>A0A4S4NMQ8_9BACT</name>
<dbReference type="OrthoDB" id="1492717at2"/>
<evidence type="ECO:0000256" key="1">
    <source>
        <dbReference type="SAM" id="Phobius"/>
    </source>
</evidence>
<gene>
    <name evidence="2" type="ORF">E4021_05930</name>
</gene>
<evidence type="ECO:0000313" key="3">
    <source>
        <dbReference type="Proteomes" id="UP000308528"/>
    </source>
</evidence>
<keyword evidence="1" id="KW-1133">Transmembrane helix</keyword>
<accession>A0A4S4NMQ8</accession>